<keyword evidence="3" id="KW-0732">Signal</keyword>
<accession>A0A0G4HMU6</accession>
<keyword evidence="1" id="KW-0479">Metal-binding</keyword>
<feature type="domain" description="Tyrosinase copper-binding" evidence="4">
    <location>
        <begin position="417"/>
        <end position="428"/>
    </location>
</feature>
<evidence type="ECO:0000313" key="5">
    <source>
        <dbReference type="EMBL" id="CEM45553.1"/>
    </source>
</evidence>
<dbReference type="GO" id="GO:0016491">
    <property type="term" value="F:oxidoreductase activity"/>
    <property type="evidence" value="ECO:0007669"/>
    <property type="project" value="InterPro"/>
</dbReference>
<dbReference type="VEuPathDB" id="CryptoDB:Cvel_7566"/>
<dbReference type="EMBL" id="CDMZ01003217">
    <property type="protein sequence ID" value="CEM45553.1"/>
    <property type="molecule type" value="Genomic_DNA"/>
</dbReference>
<dbReference type="InterPro" id="IPR050316">
    <property type="entry name" value="Tyrosinase/Hemocyanin"/>
</dbReference>
<dbReference type="InterPro" id="IPR008922">
    <property type="entry name" value="Di-copper_centre_dom_sf"/>
</dbReference>
<evidence type="ECO:0000256" key="2">
    <source>
        <dbReference type="ARBA" id="ARBA00023008"/>
    </source>
</evidence>
<name>A0A0G4HMU6_9ALVE</name>
<gene>
    <name evidence="5" type="ORF">Cvel_7566</name>
</gene>
<keyword evidence="2" id="KW-0186">Copper</keyword>
<proteinExistence type="predicted"/>
<feature type="signal peptide" evidence="3">
    <location>
        <begin position="1"/>
        <end position="17"/>
    </location>
</feature>
<sequence length="556" mass="60567">MRLGVLTLFGLVTVVRGGVMEDIASGTFSMKLFESGVGLANKNEDGIAKFTSGVGGMLGGLNKLDGFQSDGLKKLVEGMKGPTPGKPTVRKNIYSLAEQERDDFFTLLKLMKNTTAEDGRARYGEVFATYDEITIQHAYATLASDCDRGHFGPAMPWFHRILTRRVEIVLAAIAEVEGLEFPGMPYWDFVEDLKAGKWEEAKIFSDDYFGGEGDPSDSWQIQNGQLVDGWEISESDHPRFKNAFGLLRAPYNPNKARKLTRRFKSYCGVPFPEVTSSGQDACVKLKQPAGVLGFLACADPTVHSSPHFVIGGTWNSSDGIDCFALQVPASSFPKEEGDILVLGGTPGPYVDQWAAGCVQCDPCAPEADPTECFCTYTAETEKEAKDCVDNALLSKAFPVWGLGVLGDMSDRPTATNDPLFWLHHANFDRAFTAWQVHNVELAKAYYGAPDKWPLPKLRECYGHALDDVVNSEDPFINVLEDTPADAPPTLRQIIAATVPGWTLPYDYDDLPAGMTGVLEKQRSAFAEKGAGPLETPAAAEGGQLDLSGLKFKFPGN</sequence>
<feature type="chain" id="PRO_5005192010" description="Tyrosinase copper-binding domain-containing protein" evidence="3">
    <location>
        <begin position="18"/>
        <end position="556"/>
    </location>
</feature>
<dbReference type="SUPFAM" id="SSF48056">
    <property type="entry name" value="Di-copper centre-containing domain"/>
    <property type="match status" value="2"/>
</dbReference>
<dbReference type="PRINTS" id="PR00092">
    <property type="entry name" value="TYROSINASE"/>
</dbReference>
<dbReference type="GO" id="GO:0046872">
    <property type="term" value="F:metal ion binding"/>
    <property type="evidence" value="ECO:0007669"/>
    <property type="project" value="UniProtKB-KW"/>
</dbReference>
<evidence type="ECO:0000256" key="1">
    <source>
        <dbReference type="ARBA" id="ARBA00022723"/>
    </source>
</evidence>
<dbReference type="PANTHER" id="PTHR11474">
    <property type="entry name" value="TYROSINASE FAMILY MEMBER"/>
    <property type="match status" value="1"/>
</dbReference>
<evidence type="ECO:0000256" key="3">
    <source>
        <dbReference type="SAM" id="SignalP"/>
    </source>
</evidence>
<protein>
    <recommendedName>
        <fullName evidence="4">Tyrosinase copper-binding domain-containing protein</fullName>
    </recommendedName>
</protein>
<dbReference type="InterPro" id="IPR002227">
    <property type="entry name" value="Tyrosinase_Cu-bd"/>
</dbReference>
<organism evidence="5">
    <name type="scientific">Chromera velia CCMP2878</name>
    <dbReference type="NCBI Taxonomy" id="1169474"/>
    <lineage>
        <taxon>Eukaryota</taxon>
        <taxon>Sar</taxon>
        <taxon>Alveolata</taxon>
        <taxon>Colpodellida</taxon>
        <taxon>Chromeraceae</taxon>
        <taxon>Chromera</taxon>
    </lineage>
</organism>
<dbReference type="Gene3D" id="1.10.1280.10">
    <property type="entry name" value="Di-copper center containing domain from catechol oxidase"/>
    <property type="match status" value="2"/>
</dbReference>
<dbReference type="AlphaFoldDB" id="A0A0G4HMU6"/>
<evidence type="ECO:0000259" key="4">
    <source>
        <dbReference type="PROSITE" id="PS00498"/>
    </source>
</evidence>
<dbReference type="PROSITE" id="PS00498">
    <property type="entry name" value="TYROSINASE_2"/>
    <property type="match status" value="1"/>
</dbReference>
<dbReference type="PhylomeDB" id="A0A0G4HMU6"/>
<dbReference type="Pfam" id="PF00264">
    <property type="entry name" value="Tyrosinase"/>
    <property type="match status" value="2"/>
</dbReference>
<reference evidence="5" key="1">
    <citation type="submission" date="2014-11" db="EMBL/GenBank/DDBJ databases">
        <authorList>
            <person name="Otto D Thomas"/>
            <person name="Naeem Raeece"/>
        </authorList>
    </citation>
    <scope>NUCLEOTIDE SEQUENCE</scope>
</reference>
<dbReference type="PANTHER" id="PTHR11474:SF126">
    <property type="entry name" value="TYROSINASE-LIKE PROTEIN TYR-1-RELATED"/>
    <property type="match status" value="1"/>
</dbReference>